<sequence length="797" mass="91042">MRRVYSRFSELLLVDCTHKTNRYNYQLLTFMAMNEFGEGTVVQHSLIEANGDWHMERAIAHFKRLHPSRINMLRVIMVDKDLNEIRVLESNFPDARVLICHFHVIKYLKEMRSKPEFCKISGDDASQIDAAVHKMVYAGSEDVYDAAYVALHGICDRIGFQDFFSYFERNWDTCQDRWVMYRRSNLPHFKNHTNNRLESFFGKLKDGVDSSMSMSACVKALVSHDKRVENEYKYRISRIGQFSNSSYDEEMSVVLRFTTHYVATQVEAEYCRALEKADVYHYDVDQNDTNVVTVSGKFTEHKLQALRTTQLIASEMADITDPEEFSEMVEFVLTQWRNVRQRKRTSQEEENLTQASGIKSPLKIRLNPKARKVGAPKKKKTKKVASERKDRKWFEAAEAGRKKAGEVSLQGLMDSLDHDQPSLTETQRRLSGVVVKYSDADKKKPKFKKLKNPVLILDPFYVLPSKLLNACLAALPVANSQETAISVDASQSQTTRDSREDPKIIEVIQIKDVGNFSRSQIELFKRVENLKTCVQLGFDMHKWLTQDGIPSLPAEYHGIGSKVAEDIQASYPRKRILGLPCDHDFEYAMLYRAIPPTWLTDASIRALCLRLVTDYPACRFAGFQSATSKAKRTRKDDDVVLDKHIRDRVIAQAAEPGVDTVLLPLNFSSAHWCCVVVKVSAKRIYYYDPLNQAPYRNAARAVATHLKIAGLNDFDAIVMNNPIQFDAYSCGVRFELFYYILTGHLLPFEGTHEAEDDETEEKMPAPVEVGGHKDPNEDNERKGADGGEDVPPTQVAE</sequence>
<dbReference type="GO" id="GO:0006508">
    <property type="term" value="P:proteolysis"/>
    <property type="evidence" value="ECO:0007669"/>
    <property type="project" value="UniProtKB-KW"/>
</dbReference>
<gene>
    <name evidence="6" type="ORF">PHMEG_00025668</name>
</gene>
<dbReference type="InterPro" id="IPR052579">
    <property type="entry name" value="Zinc_finger_SWIM"/>
</dbReference>
<dbReference type="PANTHER" id="PTHR31569">
    <property type="entry name" value="SWIM-TYPE DOMAIN-CONTAINING PROTEIN"/>
    <property type="match status" value="1"/>
</dbReference>
<comment type="similarity">
    <text evidence="1">Belongs to the peptidase C48 family.</text>
</comment>
<feature type="region of interest" description="Disordered" evidence="4">
    <location>
        <begin position="752"/>
        <end position="797"/>
    </location>
</feature>
<protein>
    <recommendedName>
        <fullName evidence="5">Ubiquitin-like protease family profile domain-containing protein</fullName>
    </recommendedName>
</protein>
<feature type="compositionally biased region" description="Basic and acidic residues" evidence="4">
    <location>
        <begin position="770"/>
        <end position="785"/>
    </location>
</feature>
<feature type="compositionally biased region" description="Basic residues" evidence="4">
    <location>
        <begin position="368"/>
        <end position="383"/>
    </location>
</feature>
<dbReference type="PANTHER" id="PTHR31569:SF4">
    <property type="entry name" value="SWIM-TYPE DOMAIN-CONTAINING PROTEIN"/>
    <property type="match status" value="1"/>
</dbReference>
<keyword evidence="7" id="KW-1185">Reference proteome</keyword>
<dbReference type="OrthoDB" id="124789at2759"/>
<dbReference type="SUPFAM" id="SSF54001">
    <property type="entry name" value="Cysteine proteinases"/>
    <property type="match status" value="1"/>
</dbReference>
<dbReference type="InterPro" id="IPR003653">
    <property type="entry name" value="Peptidase_C48_C"/>
</dbReference>
<evidence type="ECO:0000256" key="4">
    <source>
        <dbReference type="SAM" id="MobiDB-lite"/>
    </source>
</evidence>
<dbReference type="AlphaFoldDB" id="A0A225VCA8"/>
<evidence type="ECO:0000256" key="2">
    <source>
        <dbReference type="ARBA" id="ARBA00022670"/>
    </source>
</evidence>
<organism evidence="6 7">
    <name type="scientific">Phytophthora megakarya</name>
    <dbReference type="NCBI Taxonomy" id="4795"/>
    <lineage>
        <taxon>Eukaryota</taxon>
        <taxon>Sar</taxon>
        <taxon>Stramenopiles</taxon>
        <taxon>Oomycota</taxon>
        <taxon>Peronosporomycetes</taxon>
        <taxon>Peronosporales</taxon>
        <taxon>Peronosporaceae</taxon>
        <taxon>Phytophthora</taxon>
    </lineage>
</organism>
<evidence type="ECO:0000313" key="7">
    <source>
        <dbReference type="Proteomes" id="UP000198211"/>
    </source>
</evidence>
<dbReference type="Pfam" id="PF02902">
    <property type="entry name" value="Peptidase_C48"/>
    <property type="match status" value="1"/>
</dbReference>
<comment type="caution">
    <text evidence="6">The sequence shown here is derived from an EMBL/GenBank/DDBJ whole genome shotgun (WGS) entry which is preliminary data.</text>
</comment>
<dbReference type="InterPro" id="IPR038765">
    <property type="entry name" value="Papain-like_cys_pep_sf"/>
</dbReference>
<name>A0A225VCA8_9STRA</name>
<feature type="domain" description="Ubiquitin-like protease family profile" evidence="5">
    <location>
        <begin position="506"/>
        <end position="741"/>
    </location>
</feature>
<keyword evidence="3" id="KW-0378">Hydrolase</keyword>
<dbReference type="PROSITE" id="PS50600">
    <property type="entry name" value="ULP_PROTEASE"/>
    <property type="match status" value="1"/>
</dbReference>
<evidence type="ECO:0000313" key="6">
    <source>
        <dbReference type="EMBL" id="OWZ02724.1"/>
    </source>
</evidence>
<proteinExistence type="inferred from homology"/>
<keyword evidence="2" id="KW-0645">Protease</keyword>
<dbReference type="STRING" id="4795.A0A225VCA8"/>
<accession>A0A225VCA8</accession>
<reference evidence="7" key="1">
    <citation type="submission" date="2017-03" db="EMBL/GenBank/DDBJ databases">
        <title>Phytopthora megakarya and P. palmivora, two closely related causual agents of cacao black pod achieved similar genome size and gene model numbers by different mechanisms.</title>
        <authorList>
            <person name="Ali S."/>
            <person name="Shao J."/>
            <person name="Larry D.J."/>
            <person name="Kronmiller B."/>
            <person name="Shen D."/>
            <person name="Strem M.D."/>
            <person name="Melnick R.L."/>
            <person name="Guiltinan M.J."/>
            <person name="Tyler B.M."/>
            <person name="Meinhardt L.W."/>
            <person name="Bailey B.A."/>
        </authorList>
    </citation>
    <scope>NUCLEOTIDE SEQUENCE [LARGE SCALE GENOMIC DNA]</scope>
    <source>
        <strain evidence="7">zdho120</strain>
    </source>
</reference>
<dbReference type="Gene3D" id="3.40.395.10">
    <property type="entry name" value="Adenoviral Proteinase, Chain A"/>
    <property type="match status" value="1"/>
</dbReference>
<dbReference type="Proteomes" id="UP000198211">
    <property type="component" value="Unassembled WGS sequence"/>
</dbReference>
<evidence type="ECO:0000256" key="3">
    <source>
        <dbReference type="ARBA" id="ARBA00022801"/>
    </source>
</evidence>
<dbReference type="GO" id="GO:0008234">
    <property type="term" value="F:cysteine-type peptidase activity"/>
    <property type="evidence" value="ECO:0007669"/>
    <property type="project" value="InterPro"/>
</dbReference>
<dbReference type="EMBL" id="NBNE01005980">
    <property type="protein sequence ID" value="OWZ02724.1"/>
    <property type="molecule type" value="Genomic_DNA"/>
</dbReference>
<evidence type="ECO:0000259" key="5">
    <source>
        <dbReference type="PROSITE" id="PS50600"/>
    </source>
</evidence>
<evidence type="ECO:0000256" key="1">
    <source>
        <dbReference type="ARBA" id="ARBA00005234"/>
    </source>
</evidence>
<feature type="region of interest" description="Disordered" evidence="4">
    <location>
        <begin position="368"/>
        <end position="390"/>
    </location>
</feature>
<dbReference type="Pfam" id="PF21056">
    <property type="entry name" value="ZSWIM1-3_RNaseH-like"/>
    <property type="match status" value="1"/>
</dbReference>
<dbReference type="InterPro" id="IPR048324">
    <property type="entry name" value="ZSWIM1-3_RNaseH-like"/>
</dbReference>